<keyword evidence="2" id="KW-1185">Reference proteome</keyword>
<evidence type="ECO:0000313" key="2">
    <source>
        <dbReference type="Proteomes" id="UP000289738"/>
    </source>
</evidence>
<evidence type="ECO:0000313" key="1">
    <source>
        <dbReference type="EMBL" id="RYR43201.1"/>
    </source>
</evidence>
<comment type="caution">
    <text evidence="1">The sequence shown here is derived from an EMBL/GenBank/DDBJ whole genome shotgun (WGS) entry which is preliminary data.</text>
</comment>
<proteinExistence type="predicted"/>
<dbReference type="AlphaFoldDB" id="A0A445BXB0"/>
<name>A0A445BXB0_ARAHY</name>
<evidence type="ECO:0008006" key="3">
    <source>
        <dbReference type="Google" id="ProtNLM"/>
    </source>
</evidence>
<dbReference type="EMBL" id="SDMP01000008">
    <property type="protein sequence ID" value="RYR43201.1"/>
    <property type="molecule type" value="Genomic_DNA"/>
</dbReference>
<dbReference type="Proteomes" id="UP000289738">
    <property type="component" value="Chromosome A08"/>
</dbReference>
<gene>
    <name evidence="1" type="ORF">Ahy_A08g039631</name>
</gene>
<organism evidence="1 2">
    <name type="scientific">Arachis hypogaea</name>
    <name type="common">Peanut</name>
    <dbReference type="NCBI Taxonomy" id="3818"/>
    <lineage>
        <taxon>Eukaryota</taxon>
        <taxon>Viridiplantae</taxon>
        <taxon>Streptophyta</taxon>
        <taxon>Embryophyta</taxon>
        <taxon>Tracheophyta</taxon>
        <taxon>Spermatophyta</taxon>
        <taxon>Magnoliopsida</taxon>
        <taxon>eudicotyledons</taxon>
        <taxon>Gunneridae</taxon>
        <taxon>Pentapetalae</taxon>
        <taxon>rosids</taxon>
        <taxon>fabids</taxon>
        <taxon>Fabales</taxon>
        <taxon>Fabaceae</taxon>
        <taxon>Papilionoideae</taxon>
        <taxon>50 kb inversion clade</taxon>
        <taxon>dalbergioids sensu lato</taxon>
        <taxon>Dalbergieae</taxon>
        <taxon>Pterocarpus clade</taxon>
        <taxon>Arachis</taxon>
    </lineage>
</organism>
<reference evidence="1 2" key="1">
    <citation type="submission" date="2019-01" db="EMBL/GenBank/DDBJ databases">
        <title>Sequencing of cultivated peanut Arachis hypogaea provides insights into genome evolution and oil improvement.</title>
        <authorList>
            <person name="Chen X."/>
        </authorList>
    </citation>
    <scope>NUCLEOTIDE SEQUENCE [LARGE SCALE GENOMIC DNA]</scope>
    <source>
        <strain evidence="2">cv. Fuhuasheng</strain>
        <tissue evidence="1">Leaves</tissue>
    </source>
</reference>
<protein>
    <recommendedName>
        <fullName evidence="3">DUF4283 domain-containing protein</fullName>
    </recommendedName>
</protein>
<accession>A0A445BXB0</accession>
<sequence>MECSFNGEKSLKRKSRLHSWSNVFIIEIGYKSRLLPGALFRIRRLSSCSPWISMDNSWALPDRSTLKAFFPILGKISNLPIESYNHHFLWRVDSVISHMLKIDQTTFIYSKRRLVWICILVPKISILSNNLNIKYEGLHLICFLCDKYDHKTELCFKVIVTKIQQSNLVAASS</sequence>